<evidence type="ECO:0000256" key="10">
    <source>
        <dbReference type="HAMAP-Rule" id="MF_01820"/>
    </source>
</evidence>
<evidence type="ECO:0000256" key="6">
    <source>
        <dbReference type="ARBA" id="ARBA00022801"/>
    </source>
</evidence>
<feature type="binding site" evidence="10">
    <location>
        <position position="259"/>
    </location>
    <ligand>
        <name>Zn(2+)</name>
        <dbReference type="ChEBI" id="CHEBI:29105"/>
    </ligand>
</feature>
<dbReference type="GO" id="GO:0003924">
    <property type="term" value="F:GTPase activity"/>
    <property type="evidence" value="ECO:0007669"/>
    <property type="project" value="UniProtKB-UniRule"/>
</dbReference>
<dbReference type="InterPro" id="IPR030378">
    <property type="entry name" value="G_CP_dom"/>
</dbReference>
<organism evidence="13">
    <name type="scientific">Mesoaciditoga lauensis</name>
    <dbReference type="NCBI Taxonomy" id="1495039"/>
    <lineage>
        <taxon>Bacteria</taxon>
        <taxon>Thermotogati</taxon>
        <taxon>Thermotogota</taxon>
        <taxon>Thermotogae</taxon>
        <taxon>Mesoaciditogales</taxon>
        <taxon>Mesoaciditogaceae</taxon>
        <taxon>Mesoaciditoga</taxon>
    </lineage>
</organism>
<name>A0A7V3RE93_9BACT</name>
<keyword evidence="4 10" id="KW-0699">rRNA-binding</keyword>
<comment type="caution">
    <text evidence="13">The sequence shown here is derived from an EMBL/GenBank/DDBJ whole genome shotgun (WGS) entry which is preliminary data.</text>
</comment>
<dbReference type="Gene3D" id="1.10.40.50">
    <property type="entry name" value="Probable gtpase engc, domain 3"/>
    <property type="match status" value="1"/>
</dbReference>
<keyword evidence="9 10" id="KW-0342">GTP-binding</keyword>
<dbReference type="InterPro" id="IPR004881">
    <property type="entry name" value="Ribosome_biogen_GTPase_RsgA"/>
</dbReference>
<dbReference type="Pfam" id="PF16745">
    <property type="entry name" value="RsgA_N"/>
    <property type="match status" value="1"/>
</dbReference>
<dbReference type="GO" id="GO:0042274">
    <property type="term" value="P:ribosomal small subunit biogenesis"/>
    <property type="evidence" value="ECO:0007669"/>
    <property type="project" value="UniProtKB-UniRule"/>
</dbReference>
<dbReference type="AlphaFoldDB" id="A0A7V3RE93"/>
<keyword evidence="1 10" id="KW-0963">Cytoplasm</keyword>
<evidence type="ECO:0000256" key="9">
    <source>
        <dbReference type="ARBA" id="ARBA00023134"/>
    </source>
</evidence>
<dbReference type="SUPFAM" id="SSF52540">
    <property type="entry name" value="P-loop containing nucleoside triphosphate hydrolases"/>
    <property type="match status" value="1"/>
</dbReference>
<evidence type="ECO:0000259" key="12">
    <source>
        <dbReference type="PROSITE" id="PS51721"/>
    </source>
</evidence>
<evidence type="ECO:0000256" key="2">
    <source>
        <dbReference type="ARBA" id="ARBA00022517"/>
    </source>
</evidence>
<evidence type="ECO:0000313" key="13">
    <source>
        <dbReference type="EMBL" id="HGE75040.1"/>
    </source>
</evidence>
<dbReference type="InterPro" id="IPR027417">
    <property type="entry name" value="P-loop_NTPase"/>
</dbReference>
<dbReference type="SUPFAM" id="SSF50249">
    <property type="entry name" value="Nucleic acid-binding proteins"/>
    <property type="match status" value="1"/>
</dbReference>
<protein>
    <recommendedName>
        <fullName evidence="10">Small ribosomal subunit biogenesis GTPase RsgA</fullName>
        <ecNumber evidence="10">3.6.1.-</ecNumber>
    </recommendedName>
</protein>
<comment type="subunit">
    <text evidence="10">Monomer. Associates with 30S ribosomal subunit, binds 16S rRNA.</text>
</comment>
<dbReference type="Gene3D" id="3.40.50.300">
    <property type="entry name" value="P-loop containing nucleotide triphosphate hydrolases"/>
    <property type="match status" value="1"/>
</dbReference>
<evidence type="ECO:0000256" key="8">
    <source>
        <dbReference type="ARBA" id="ARBA00022884"/>
    </source>
</evidence>
<keyword evidence="2 10" id="KW-0690">Ribosome biogenesis</keyword>
<dbReference type="InterPro" id="IPR031944">
    <property type="entry name" value="RsgA_N"/>
</dbReference>
<evidence type="ECO:0000256" key="3">
    <source>
        <dbReference type="ARBA" id="ARBA00022723"/>
    </source>
</evidence>
<dbReference type="EMBL" id="DTPE01000113">
    <property type="protein sequence ID" value="HGE75040.1"/>
    <property type="molecule type" value="Genomic_DNA"/>
</dbReference>
<dbReference type="PANTHER" id="PTHR32120:SF11">
    <property type="entry name" value="SMALL RIBOSOMAL SUBUNIT BIOGENESIS GTPASE RSGA 1, MITOCHONDRIAL-RELATED"/>
    <property type="match status" value="1"/>
</dbReference>
<dbReference type="InterPro" id="IPR012340">
    <property type="entry name" value="NA-bd_OB-fold"/>
</dbReference>
<evidence type="ECO:0000256" key="5">
    <source>
        <dbReference type="ARBA" id="ARBA00022741"/>
    </source>
</evidence>
<dbReference type="PROSITE" id="PS50936">
    <property type="entry name" value="ENGC_GTPASE"/>
    <property type="match status" value="1"/>
</dbReference>
<evidence type="ECO:0000256" key="4">
    <source>
        <dbReference type="ARBA" id="ARBA00022730"/>
    </source>
</evidence>
<dbReference type="EC" id="3.6.1.-" evidence="10"/>
<dbReference type="GO" id="GO:0019843">
    <property type="term" value="F:rRNA binding"/>
    <property type="evidence" value="ECO:0007669"/>
    <property type="project" value="UniProtKB-KW"/>
</dbReference>
<sequence length="305" mass="34101">MRATQEKNTLKKGTIVSFNSNLVTVEDYESGEEILCTLRGRFKLTNTKPMVGDRVEYTVDRDRGRVESILPRINVIDKPKISNVDQAVVVVTLSSPDLPYATIDRIILNASRSTIALVLILNKIDLTDPKKINEFKQIYRIYDPILSCVFTGEGIDELKFRLKDHISIFTGPSGVGKSSLLNSILNLKLKTGCVSQSTNFGKHTTSSATLIRIEKGGFVVDTPGFTTIELSNIKPLDVQNFFPEIKSAAYGCAFDDCAHENEPGCNVKALVEKGEIPLSRYENYLKILKEVKDQKIRGDNFEKKY</sequence>
<feature type="binding site" evidence="10">
    <location>
        <position position="265"/>
    </location>
    <ligand>
        <name>Zn(2+)</name>
        <dbReference type="ChEBI" id="CHEBI:29105"/>
    </ligand>
</feature>
<evidence type="ECO:0000259" key="11">
    <source>
        <dbReference type="PROSITE" id="PS50936"/>
    </source>
</evidence>
<dbReference type="PANTHER" id="PTHR32120">
    <property type="entry name" value="SMALL RIBOSOMAL SUBUNIT BIOGENESIS GTPASE RSGA"/>
    <property type="match status" value="1"/>
</dbReference>
<feature type="binding site" evidence="10">
    <location>
        <position position="257"/>
    </location>
    <ligand>
        <name>Zn(2+)</name>
        <dbReference type="ChEBI" id="CHEBI:29105"/>
    </ligand>
</feature>
<feature type="binding site" evidence="10">
    <location>
        <begin position="122"/>
        <end position="125"/>
    </location>
    <ligand>
        <name>GTP</name>
        <dbReference type="ChEBI" id="CHEBI:37565"/>
    </ligand>
</feature>
<dbReference type="HAMAP" id="MF_01820">
    <property type="entry name" value="GTPase_RsgA"/>
    <property type="match status" value="1"/>
</dbReference>
<feature type="binding site" evidence="10">
    <location>
        <begin position="171"/>
        <end position="179"/>
    </location>
    <ligand>
        <name>GTP</name>
        <dbReference type="ChEBI" id="CHEBI:37565"/>
    </ligand>
</feature>
<dbReference type="Gene3D" id="2.40.50.140">
    <property type="entry name" value="Nucleic acid-binding proteins"/>
    <property type="match status" value="1"/>
</dbReference>
<feature type="domain" description="EngC GTPase" evidence="11">
    <location>
        <begin position="82"/>
        <end position="226"/>
    </location>
</feature>
<gene>
    <name evidence="10 13" type="primary">rsgA</name>
    <name evidence="13" type="ORF">ENX73_02815</name>
</gene>
<dbReference type="PROSITE" id="PS51721">
    <property type="entry name" value="G_CP"/>
    <property type="match status" value="1"/>
</dbReference>
<reference evidence="13" key="1">
    <citation type="journal article" date="2020" name="mSystems">
        <title>Genome- and Community-Level Interaction Insights into Carbon Utilization and Element Cycling Functions of Hydrothermarchaeota in Hydrothermal Sediment.</title>
        <authorList>
            <person name="Zhou Z."/>
            <person name="Liu Y."/>
            <person name="Xu W."/>
            <person name="Pan J."/>
            <person name="Luo Z.H."/>
            <person name="Li M."/>
        </authorList>
    </citation>
    <scope>NUCLEOTIDE SEQUENCE [LARGE SCALE GENOMIC DNA]</scope>
    <source>
        <strain evidence="13">SpSt-966</strain>
    </source>
</reference>
<keyword evidence="6 10" id="KW-0378">Hydrolase</keyword>
<feature type="domain" description="CP-type G" evidence="12">
    <location>
        <begin position="73"/>
        <end position="228"/>
    </location>
</feature>
<comment type="cofactor">
    <cofactor evidence="10">
        <name>Zn(2+)</name>
        <dbReference type="ChEBI" id="CHEBI:29105"/>
    </cofactor>
    <text evidence="10">Binds 1 zinc ion per subunit.</text>
</comment>
<dbReference type="CDD" id="cd01854">
    <property type="entry name" value="YjeQ_EngC"/>
    <property type="match status" value="1"/>
</dbReference>
<proteinExistence type="inferred from homology"/>
<dbReference type="Pfam" id="PF03193">
    <property type="entry name" value="RsgA_GTPase"/>
    <property type="match status" value="1"/>
</dbReference>
<accession>A0A7V3RE93</accession>
<comment type="subcellular location">
    <subcellularLocation>
        <location evidence="10">Cytoplasm</location>
    </subcellularLocation>
</comment>
<dbReference type="InterPro" id="IPR010914">
    <property type="entry name" value="RsgA_GTPase_dom"/>
</dbReference>
<evidence type="ECO:0000256" key="1">
    <source>
        <dbReference type="ARBA" id="ARBA00022490"/>
    </source>
</evidence>
<keyword evidence="5 10" id="KW-0547">Nucleotide-binding</keyword>
<dbReference type="NCBIfam" id="TIGR00157">
    <property type="entry name" value="ribosome small subunit-dependent GTPase A"/>
    <property type="match status" value="1"/>
</dbReference>
<comment type="function">
    <text evidence="10">One of several proteins that assist in the late maturation steps of the functional core of the 30S ribosomal subunit. Helps release RbfA from mature subunits. May play a role in the assembly of ribosomal proteins into the subunit. Circularly permuted GTPase that catalyzes slow GTP hydrolysis, GTPase activity is stimulated by the 30S ribosomal subunit.</text>
</comment>
<keyword evidence="8 10" id="KW-0694">RNA-binding</keyword>
<feature type="binding site" evidence="10">
    <location>
        <position position="252"/>
    </location>
    <ligand>
        <name>Zn(2+)</name>
        <dbReference type="ChEBI" id="CHEBI:29105"/>
    </ligand>
</feature>
<dbReference type="GO" id="GO:0005737">
    <property type="term" value="C:cytoplasm"/>
    <property type="evidence" value="ECO:0007669"/>
    <property type="project" value="UniProtKB-SubCell"/>
</dbReference>
<evidence type="ECO:0000256" key="7">
    <source>
        <dbReference type="ARBA" id="ARBA00022833"/>
    </source>
</evidence>
<keyword evidence="3 10" id="KW-0479">Metal-binding</keyword>
<comment type="similarity">
    <text evidence="10">Belongs to the TRAFAC class YlqF/YawG GTPase family. RsgA subfamily.</text>
</comment>
<dbReference type="GO" id="GO:0046872">
    <property type="term" value="F:metal ion binding"/>
    <property type="evidence" value="ECO:0007669"/>
    <property type="project" value="UniProtKB-KW"/>
</dbReference>
<dbReference type="GO" id="GO:0005525">
    <property type="term" value="F:GTP binding"/>
    <property type="evidence" value="ECO:0007669"/>
    <property type="project" value="UniProtKB-UniRule"/>
</dbReference>
<keyword evidence="7 10" id="KW-0862">Zinc</keyword>